<dbReference type="HOGENOM" id="CLU_139698_5_6_2"/>
<evidence type="ECO:0000256" key="4">
    <source>
        <dbReference type="ARBA" id="ARBA00023014"/>
    </source>
</evidence>
<keyword evidence="2" id="KW-0479">Metal-binding</keyword>
<dbReference type="InterPro" id="IPR017900">
    <property type="entry name" value="4Fe4S_Fe_S_CS"/>
</dbReference>
<feature type="domain" description="4Fe-4S ferredoxin-type" evidence="5">
    <location>
        <begin position="31"/>
        <end position="58"/>
    </location>
</feature>
<accession>A0A0E3PTG3</accession>
<dbReference type="RefSeq" id="WP_011032711.1">
    <property type="nucleotide sequence ID" value="NZ_CP009509.1"/>
</dbReference>
<feature type="domain" description="4Fe-4S ferredoxin-type" evidence="5">
    <location>
        <begin position="1"/>
        <end position="30"/>
    </location>
</feature>
<dbReference type="EMBL" id="CP009509">
    <property type="protein sequence ID" value="AKB39552.1"/>
    <property type="molecule type" value="Genomic_DNA"/>
</dbReference>
<dbReference type="InterPro" id="IPR017896">
    <property type="entry name" value="4Fe4S_Fe-S-bd"/>
</dbReference>
<evidence type="ECO:0000313" key="6">
    <source>
        <dbReference type="EMBL" id="AKB39552.1"/>
    </source>
</evidence>
<dbReference type="Pfam" id="PF13237">
    <property type="entry name" value="Fer4_10"/>
    <property type="match status" value="1"/>
</dbReference>
<dbReference type="Proteomes" id="UP000033058">
    <property type="component" value="Chromosome"/>
</dbReference>
<keyword evidence="1" id="KW-0004">4Fe-4S</keyword>
<dbReference type="InterPro" id="IPR050572">
    <property type="entry name" value="Fe-S_Ferredoxin"/>
</dbReference>
<dbReference type="PANTHER" id="PTHR43687:SF1">
    <property type="entry name" value="FERREDOXIN III"/>
    <property type="match status" value="1"/>
</dbReference>
<keyword evidence="3" id="KW-0408">Iron</keyword>
<dbReference type="GO" id="GO:0016491">
    <property type="term" value="F:oxidoreductase activity"/>
    <property type="evidence" value="ECO:0007669"/>
    <property type="project" value="UniProtKB-ARBA"/>
</dbReference>
<evidence type="ECO:0000313" key="7">
    <source>
        <dbReference type="Proteomes" id="UP000033058"/>
    </source>
</evidence>
<dbReference type="PROSITE" id="PS51379">
    <property type="entry name" value="4FE4S_FER_2"/>
    <property type="match status" value="2"/>
</dbReference>
<proteinExistence type="predicted"/>
<evidence type="ECO:0000256" key="3">
    <source>
        <dbReference type="ARBA" id="ARBA00023004"/>
    </source>
</evidence>
<evidence type="ECO:0000259" key="5">
    <source>
        <dbReference type="PROSITE" id="PS51379"/>
    </source>
</evidence>
<gene>
    <name evidence="6" type="ORF">MSMAW_0561</name>
</gene>
<dbReference type="AlphaFoldDB" id="A0A0E3PTG3"/>
<reference evidence="6 7" key="1">
    <citation type="submission" date="2014-07" db="EMBL/GenBank/DDBJ databases">
        <title>Methanogenic archaea and the global carbon cycle.</title>
        <authorList>
            <person name="Henriksen J.R."/>
            <person name="Luke J."/>
            <person name="Reinhart S."/>
            <person name="Benedict M.N."/>
            <person name="Youngblut N.D."/>
            <person name="Metcalf M.E."/>
            <person name="Whitaker R.J."/>
            <person name="Metcalf W.W."/>
        </authorList>
    </citation>
    <scope>NUCLEOTIDE SEQUENCE [LARGE SCALE GENOMIC DNA]</scope>
    <source>
        <strain evidence="6 7">WWM610</strain>
    </source>
</reference>
<dbReference type="SUPFAM" id="SSF54862">
    <property type="entry name" value="4Fe-4S ferredoxins"/>
    <property type="match status" value="1"/>
</dbReference>
<dbReference type="Gene3D" id="3.30.70.20">
    <property type="match status" value="2"/>
</dbReference>
<organism evidence="6 7">
    <name type="scientific">Methanosarcina mazei WWM610</name>
    <dbReference type="NCBI Taxonomy" id="1434117"/>
    <lineage>
        <taxon>Archaea</taxon>
        <taxon>Methanobacteriati</taxon>
        <taxon>Methanobacteriota</taxon>
        <taxon>Stenosarchaea group</taxon>
        <taxon>Methanomicrobia</taxon>
        <taxon>Methanosarcinales</taxon>
        <taxon>Methanosarcinaceae</taxon>
        <taxon>Methanosarcina</taxon>
    </lineage>
</organism>
<dbReference type="PATRIC" id="fig|1434117.4.peg.690"/>
<evidence type="ECO:0000256" key="1">
    <source>
        <dbReference type="ARBA" id="ARBA00022485"/>
    </source>
</evidence>
<dbReference type="PROSITE" id="PS00198">
    <property type="entry name" value="4FE4S_FER_1"/>
    <property type="match status" value="1"/>
</dbReference>
<evidence type="ECO:0000256" key="2">
    <source>
        <dbReference type="ARBA" id="ARBA00022723"/>
    </source>
</evidence>
<protein>
    <submittedName>
        <fullName evidence="6">Ferredoxin</fullName>
    </submittedName>
</protein>
<sequence>MVAKIDADACTGCGTCVDECPAAAISLNDDDIAVVDEDECLDCGACVDACPNGAITLE</sequence>
<name>A0A0E3PTG3_METMZ</name>
<dbReference type="GO" id="GO:0046872">
    <property type="term" value="F:metal ion binding"/>
    <property type="evidence" value="ECO:0007669"/>
    <property type="project" value="UniProtKB-KW"/>
</dbReference>
<dbReference type="GeneID" id="24850181"/>
<dbReference type="PANTHER" id="PTHR43687">
    <property type="entry name" value="ADENYLYLSULFATE REDUCTASE, BETA SUBUNIT"/>
    <property type="match status" value="1"/>
</dbReference>
<dbReference type="GO" id="GO:0051539">
    <property type="term" value="F:4 iron, 4 sulfur cluster binding"/>
    <property type="evidence" value="ECO:0007669"/>
    <property type="project" value="UniProtKB-KW"/>
</dbReference>
<keyword evidence="4" id="KW-0411">Iron-sulfur</keyword>